<dbReference type="Proteomes" id="UP001610335">
    <property type="component" value="Unassembled WGS sequence"/>
</dbReference>
<evidence type="ECO:0000313" key="1">
    <source>
        <dbReference type="EMBL" id="KAL2835237.1"/>
    </source>
</evidence>
<reference evidence="1 2" key="1">
    <citation type="submission" date="2024-07" db="EMBL/GenBank/DDBJ databases">
        <title>Section-level genome sequencing and comparative genomics of Aspergillus sections Usti and Cavernicolus.</title>
        <authorList>
            <consortium name="Lawrence Berkeley National Laboratory"/>
            <person name="Nybo J.L."/>
            <person name="Vesth T.C."/>
            <person name="Theobald S."/>
            <person name="Frisvad J.C."/>
            <person name="Larsen T.O."/>
            <person name="Kjaerboelling I."/>
            <person name="Rothschild-Mancinelli K."/>
            <person name="Lyhne E.K."/>
            <person name="Kogle M.E."/>
            <person name="Barry K."/>
            <person name="Clum A."/>
            <person name="Na H."/>
            <person name="Ledsgaard L."/>
            <person name="Lin J."/>
            <person name="Lipzen A."/>
            <person name="Kuo A."/>
            <person name="Riley R."/>
            <person name="Mondo S."/>
            <person name="LaButti K."/>
            <person name="Haridas S."/>
            <person name="Pangalinan J."/>
            <person name="Salamov A.A."/>
            <person name="Simmons B.A."/>
            <person name="Magnuson J.K."/>
            <person name="Chen J."/>
            <person name="Drula E."/>
            <person name="Henrissat B."/>
            <person name="Wiebenga A."/>
            <person name="Lubbers R.J."/>
            <person name="Gomes A.C."/>
            <person name="Makela M.R."/>
            <person name="Stajich J."/>
            <person name="Grigoriev I.V."/>
            <person name="Mortensen U.H."/>
            <person name="De vries R.P."/>
            <person name="Baker S.E."/>
            <person name="Andersen M.R."/>
        </authorList>
    </citation>
    <scope>NUCLEOTIDE SEQUENCE [LARGE SCALE GENOMIC DNA]</scope>
    <source>
        <strain evidence="1 2">CBS 600.67</strain>
    </source>
</reference>
<name>A0ABR4J5A8_9EURO</name>
<comment type="caution">
    <text evidence="1">The sequence shown here is derived from an EMBL/GenBank/DDBJ whole genome shotgun (WGS) entry which is preliminary data.</text>
</comment>
<protein>
    <submittedName>
        <fullName evidence="1">Uncharacterized protein</fullName>
    </submittedName>
</protein>
<gene>
    <name evidence="1" type="ORF">BDW59DRAFT_5431</name>
</gene>
<keyword evidence="2" id="KW-1185">Reference proteome</keyword>
<organism evidence="1 2">
    <name type="scientific">Aspergillus cavernicola</name>
    <dbReference type="NCBI Taxonomy" id="176166"/>
    <lineage>
        <taxon>Eukaryota</taxon>
        <taxon>Fungi</taxon>
        <taxon>Dikarya</taxon>
        <taxon>Ascomycota</taxon>
        <taxon>Pezizomycotina</taxon>
        <taxon>Eurotiomycetes</taxon>
        <taxon>Eurotiomycetidae</taxon>
        <taxon>Eurotiales</taxon>
        <taxon>Aspergillaceae</taxon>
        <taxon>Aspergillus</taxon>
        <taxon>Aspergillus subgen. Nidulantes</taxon>
    </lineage>
</organism>
<accession>A0ABR4J5A8</accession>
<sequence length="230" mass="25713">MRQTASKITADDNPFHPMFKNFFDGKSSKKPNKAEIKTLVGAFKQNWPEVLGLTAPVLRSIRTGLMATGNSVTLYHHARKFTSFASTIFETNPDEDPKTAVERAYSRAEAAAIGKVPEKSRILQPTDNGIVSMLNTDINWTEDFKGKVNVQCDKIGATQGTFATASSIEAIYAVLPYVVEKNDRRHLFDQALALNCSNVEESYRAMADTIDVYLGYKKGMREMIMKQMEE</sequence>
<dbReference type="EMBL" id="JBFXLS010000001">
    <property type="protein sequence ID" value="KAL2835237.1"/>
    <property type="molecule type" value="Genomic_DNA"/>
</dbReference>
<evidence type="ECO:0000313" key="2">
    <source>
        <dbReference type="Proteomes" id="UP001610335"/>
    </source>
</evidence>
<proteinExistence type="predicted"/>